<comment type="caution">
    <text evidence="1">The sequence shown here is derived from an EMBL/GenBank/DDBJ whole genome shotgun (WGS) entry which is preliminary data.</text>
</comment>
<gene>
    <name evidence="1" type="ORF">IAI60_21240</name>
</gene>
<sequence length="62" mass="6836">MNVVQPASSALRTLIRKDLQQDIDAAVTAIEHLAIRAAHSREPCATILFRTAELLRIAVVTR</sequence>
<protein>
    <submittedName>
        <fullName evidence="1">Uncharacterized protein</fullName>
    </submittedName>
</protein>
<dbReference type="EMBL" id="JACTNF010000044">
    <property type="protein sequence ID" value="MBO1077137.1"/>
    <property type="molecule type" value="Genomic_DNA"/>
</dbReference>
<proteinExistence type="predicted"/>
<dbReference type="RefSeq" id="WP_207451034.1">
    <property type="nucleotide sequence ID" value="NZ_CP061097.1"/>
</dbReference>
<evidence type="ECO:0000313" key="2">
    <source>
        <dbReference type="Proteomes" id="UP001518990"/>
    </source>
</evidence>
<name>A0ABS3KI52_9PROT</name>
<dbReference type="Proteomes" id="UP001518990">
    <property type="component" value="Unassembled WGS sequence"/>
</dbReference>
<accession>A0ABS3KI52</accession>
<organism evidence="1 2">
    <name type="scientific">Roseomonas marmotae</name>
    <dbReference type="NCBI Taxonomy" id="2768161"/>
    <lineage>
        <taxon>Bacteria</taxon>
        <taxon>Pseudomonadati</taxon>
        <taxon>Pseudomonadota</taxon>
        <taxon>Alphaproteobacteria</taxon>
        <taxon>Acetobacterales</taxon>
        <taxon>Roseomonadaceae</taxon>
        <taxon>Roseomonas</taxon>
    </lineage>
</organism>
<reference evidence="1 2" key="1">
    <citation type="submission" date="2020-09" db="EMBL/GenBank/DDBJ databases">
        <title>Roseomonas.</title>
        <authorList>
            <person name="Zhu W."/>
        </authorList>
    </citation>
    <scope>NUCLEOTIDE SEQUENCE [LARGE SCALE GENOMIC DNA]</scope>
    <source>
        <strain evidence="1 2">1311</strain>
    </source>
</reference>
<keyword evidence="2" id="KW-1185">Reference proteome</keyword>
<evidence type="ECO:0000313" key="1">
    <source>
        <dbReference type="EMBL" id="MBO1077137.1"/>
    </source>
</evidence>